<dbReference type="Gene3D" id="1.20.58.1070">
    <property type="match status" value="1"/>
</dbReference>
<organism evidence="2 3">
    <name type="scientific">Lophiotrema nucula</name>
    <dbReference type="NCBI Taxonomy" id="690887"/>
    <lineage>
        <taxon>Eukaryota</taxon>
        <taxon>Fungi</taxon>
        <taxon>Dikarya</taxon>
        <taxon>Ascomycota</taxon>
        <taxon>Pezizomycotina</taxon>
        <taxon>Dothideomycetes</taxon>
        <taxon>Pleosporomycetidae</taxon>
        <taxon>Pleosporales</taxon>
        <taxon>Lophiotremataceae</taxon>
        <taxon>Lophiotrema</taxon>
    </lineage>
</organism>
<gene>
    <name evidence="2" type="ORF">BDV96DRAFT_651685</name>
</gene>
<evidence type="ECO:0000313" key="3">
    <source>
        <dbReference type="Proteomes" id="UP000799770"/>
    </source>
</evidence>
<evidence type="ECO:0000256" key="1">
    <source>
        <dbReference type="SAM" id="MobiDB-lite"/>
    </source>
</evidence>
<feature type="region of interest" description="Disordered" evidence="1">
    <location>
        <begin position="334"/>
        <end position="524"/>
    </location>
</feature>
<feature type="compositionally biased region" description="Acidic residues" evidence="1">
    <location>
        <begin position="340"/>
        <end position="362"/>
    </location>
</feature>
<feature type="compositionally biased region" description="Acidic residues" evidence="1">
    <location>
        <begin position="60"/>
        <end position="70"/>
    </location>
</feature>
<dbReference type="Pfam" id="PF04938">
    <property type="entry name" value="SIP1"/>
    <property type="match status" value="1"/>
</dbReference>
<feature type="compositionally biased region" description="Acidic residues" evidence="1">
    <location>
        <begin position="472"/>
        <end position="483"/>
    </location>
</feature>
<feature type="compositionally biased region" description="Basic and acidic residues" evidence="1">
    <location>
        <begin position="427"/>
        <end position="451"/>
    </location>
</feature>
<name>A0A6A5YSK0_9PLEO</name>
<dbReference type="InterPro" id="IPR035426">
    <property type="entry name" value="Gemin2/Brr1"/>
</dbReference>
<evidence type="ECO:0000313" key="2">
    <source>
        <dbReference type="EMBL" id="KAF2109714.1"/>
    </source>
</evidence>
<proteinExistence type="predicted"/>
<feature type="compositionally biased region" description="Basic and acidic residues" evidence="1">
    <location>
        <begin position="375"/>
        <end position="418"/>
    </location>
</feature>
<protein>
    <submittedName>
        <fullName evidence="2">Uncharacterized protein</fullName>
    </submittedName>
</protein>
<dbReference type="OrthoDB" id="428895at2759"/>
<keyword evidence="3" id="KW-1185">Reference proteome</keyword>
<dbReference type="GO" id="GO:0000387">
    <property type="term" value="P:spliceosomal snRNP assembly"/>
    <property type="evidence" value="ECO:0007669"/>
    <property type="project" value="InterPro"/>
</dbReference>
<dbReference type="EMBL" id="ML977341">
    <property type="protein sequence ID" value="KAF2109714.1"/>
    <property type="molecule type" value="Genomic_DNA"/>
</dbReference>
<reference evidence="2" key="1">
    <citation type="journal article" date="2020" name="Stud. Mycol.">
        <title>101 Dothideomycetes genomes: a test case for predicting lifestyles and emergence of pathogens.</title>
        <authorList>
            <person name="Haridas S."/>
            <person name="Albert R."/>
            <person name="Binder M."/>
            <person name="Bloem J."/>
            <person name="Labutti K."/>
            <person name="Salamov A."/>
            <person name="Andreopoulos B."/>
            <person name="Baker S."/>
            <person name="Barry K."/>
            <person name="Bills G."/>
            <person name="Bluhm B."/>
            <person name="Cannon C."/>
            <person name="Castanera R."/>
            <person name="Culley D."/>
            <person name="Daum C."/>
            <person name="Ezra D."/>
            <person name="Gonzalez J."/>
            <person name="Henrissat B."/>
            <person name="Kuo A."/>
            <person name="Liang C."/>
            <person name="Lipzen A."/>
            <person name="Lutzoni F."/>
            <person name="Magnuson J."/>
            <person name="Mondo S."/>
            <person name="Nolan M."/>
            <person name="Ohm R."/>
            <person name="Pangilinan J."/>
            <person name="Park H.-J."/>
            <person name="Ramirez L."/>
            <person name="Alfaro M."/>
            <person name="Sun H."/>
            <person name="Tritt A."/>
            <person name="Yoshinaga Y."/>
            <person name="Zwiers L.-H."/>
            <person name="Turgeon B."/>
            <person name="Goodwin S."/>
            <person name="Spatafora J."/>
            <person name="Crous P."/>
            <person name="Grigoriev I."/>
        </authorList>
    </citation>
    <scope>NUCLEOTIDE SEQUENCE</scope>
    <source>
        <strain evidence="2">CBS 627.86</strain>
    </source>
</reference>
<feature type="compositionally biased region" description="Basic and acidic residues" evidence="1">
    <location>
        <begin position="72"/>
        <end position="96"/>
    </location>
</feature>
<dbReference type="AlphaFoldDB" id="A0A6A5YSK0"/>
<feature type="region of interest" description="Disordered" evidence="1">
    <location>
        <begin position="1"/>
        <end position="121"/>
    </location>
</feature>
<sequence length="565" mass="62737">MSRSGVNLAVTEDGAPYNKLSRPTDYLDSLAGNAPPAPPKPTTVAAKPPTPESNKRKLEDVEDAGSDSDSDSNSKRLKADNAQKELWSRGKRDTTINRRMNPDTNMQIQFPGLDSAGNTSDEDTTEALAYLRSVRAEASTIPHTILAPAQDVEEEKADRAIYNEGDATVWYEDGTFVARELGATGHPNAGRSSGSTELHPQEQYYRQLVKRYCMLRDDLALATPEAFAERKKHHPDTPSDHVPYSMRDWHNTLDRVYPTPAVICRLHRSNILNGIDVCAMSLDRFGVVSKQRSCWIWTLLAKIEEVGVMDYTEVGRVRDLGHKAGQFSVRLRNGGVPLQDSEDEGADEEFEGWEADGYDNESEASVYSEEQIGSGEKEKGRSMEEKGRSMEEKGRSMEEKGRSMEEKGRSMEEKGRSMEEEEDESTTQDKSDAPALDKDKVKSNLKAKDDSNTNGEAVTKVARSQSGSEMSMSEDGEIGDDEPCGNIDVARARLMAQLDDRLVPPSSSESSSNRKKEQAELPEPEITATADLAWNTMVTIDMIITVVGECYGQKDLLRFRNSWDE</sequence>
<dbReference type="Proteomes" id="UP000799770">
    <property type="component" value="Unassembled WGS sequence"/>
</dbReference>
<accession>A0A6A5YSK0</accession>